<dbReference type="InterPro" id="IPR001650">
    <property type="entry name" value="Helicase_C-like"/>
</dbReference>
<evidence type="ECO:0000256" key="2">
    <source>
        <dbReference type="ARBA" id="ARBA00022801"/>
    </source>
</evidence>
<dbReference type="Pfam" id="PF12513">
    <property type="entry name" value="SUV3_C"/>
    <property type="match status" value="1"/>
</dbReference>
<evidence type="ECO:0000259" key="5">
    <source>
        <dbReference type="PROSITE" id="PS51192"/>
    </source>
</evidence>
<dbReference type="SUPFAM" id="SSF52540">
    <property type="entry name" value="P-loop containing nucleoside triphosphate hydrolases"/>
    <property type="match status" value="1"/>
</dbReference>
<dbReference type="SMART" id="SM00490">
    <property type="entry name" value="HELICc"/>
    <property type="match status" value="1"/>
</dbReference>
<dbReference type="EMBL" id="JAAGOH010000008">
    <property type="protein sequence ID" value="NDY91271.1"/>
    <property type="molecule type" value="Genomic_DNA"/>
</dbReference>
<dbReference type="Gene3D" id="3.40.50.300">
    <property type="entry name" value="P-loop containing nucleotide triphosphate hydrolases"/>
    <property type="match status" value="2"/>
</dbReference>
<dbReference type="Gene3D" id="1.20.58.1080">
    <property type="match status" value="1"/>
</dbReference>
<evidence type="ECO:0000259" key="6">
    <source>
        <dbReference type="PROSITE" id="PS51194"/>
    </source>
</evidence>
<dbReference type="InterPro" id="IPR050699">
    <property type="entry name" value="RNA-DNA_Helicase"/>
</dbReference>
<dbReference type="InterPro" id="IPR003593">
    <property type="entry name" value="AAA+_ATPase"/>
</dbReference>
<proteinExistence type="predicted"/>
<dbReference type="InterPro" id="IPR014001">
    <property type="entry name" value="Helicase_ATP-bd"/>
</dbReference>
<dbReference type="GO" id="GO:0004386">
    <property type="term" value="F:helicase activity"/>
    <property type="evidence" value="ECO:0007669"/>
    <property type="project" value="UniProtKB-KW"/>
</dbReference>
<feature type="domain" description="Helicase ATP-binding" evidence="5">
    <location>
        <begin position="268"/>
        <end position="413"/>
    </location>
</feature>
<keyword evidence="4" id="KW-0067">ATP-binding</keyword>
<dbReference type="InterPro" id="IPR027417">
    <property type="entry name" value="P-loop_NTPase"/>
</dbReference>
<dbReference type="AlphaFoldDB" id="A0A7C9PH60"/>
<evidence type="ECO:0000313" key="7">
    <source>
        <dbReference type="EMBL" id="NDY91271.1"/>
    </source>
</evidence>
<dbReference type="SMART" id="SM00382">
    <property type="entry name" value="AAA"/>
    <property type="match status" value="1"/>
</dbReference>
<comment type="caution">
    <text evidence="7">The sequence shown here is derived from an EMBL/GenBank/DDBJ whole genome shotgun (WGS) entry which is preliminary data.</text>
</comment>
<keyword evidence="1" id="KW-0547">Nucleotide-binding</keyword>
<protein>
    <submittedName>
        <fullName evidence="7">Helicase</fullName>
    </submittedName>
</protein>
<dbReference type="InterPro" id="IPR022192">
    <property type="entry name" value="SUV3_C"/>
</dbReference>
<sequence>MSQTPPPVRLPVPSHLQRLPPEVAPEQLERVRQGAYNLPQVVKPADYLPEDTADFETRLEREGLILLQKAVPHQRPSRWISPQLVVSALQHLEEVGVGRETRGLMVERYATLEALGISRSADPLAGGWERVHRVPLTLGFEDWRQPGLLGVVFRAPVAAEPVWAFFRHGDKRALLAALGPTPPYPHAAELVAHLDALAERSAWCDAKAMDSLLPRLQAECQRPQTLEALKAACTRAQDRWEHQVNEQLTLSSLGRELAFQGYPDSFEQARQVGRRVTLFVGPPNSGKTHAAFEKLAGALDGAYLAPLRLLALEGRDRLVARGVPCSLLTGEENVPADNARVISSTIEMVNTRDVVDVAVIDEAQMIFDGSRGWAWTQAIVGVPAREVIIICSAYAVPAIENLLGLCGEQVVVRQFERKQHVQLLPGPVGLGTLKKGDAVVAFSRRDVLMLRDQIAANGHPVSVVYGALPPEVRRREAERFASGESHLLVATDAIGMGLNLPIRRVLFSTLTKFDGVGDRPLNESEVHQIAGRAGRYGLHEEGFTGVLHEAEPTAARMLKEQMARQPKAPRNFKAPVAPNWWHISTIAQRLGKQQLHDILHVFMEQLRLDDAHFEVAELEQMLALAAELDHNASALSLRERFTYAQAPVDTRTEQLVQDFYGWAWEHARHGSVSRPEFLDHVGANSRLERMEQVLRACTLWLWLDLRFPGVYSAQDEVLAMRSVLNDGIERQLKAKKPLWQARGRPRQGGRR</sequence>
<dbReference type="CDD" id="cd18805">
    <property type="entry name" value="SF2_C_suv3"/>
    <property type="match status" value="1"/>
</dbReference>
<dbReference type="GO" id="GO:0005524">
    <property type="term" value="F:ATP binding"/>
    <property type="evidence" value="ECO:0007669"/>
    <property type="project" value="UniProtKB-KW"/>
</dbReference>
<name>A0A7C9PH60_9BURK</name>
<feature type="domain" description="Helicase C-terminal" evidence="6">
    <location>
        <begin position="398"/>
        <end position="576"/>
    </location>
</feature>
<dbReference type="InterPro" id="IPR055206">
    <property type="entry name" value="DEXQc_SUV3"/>
</dbReference>
<dbReference type="PANTHER" id="PTHR12131:SF1">
    <property type="entry name" value="ATP-DEPENDENT RNA HELICASE SUPV3L1, MITOCHONDRIAL-RELATED"/>
    <property type="match status" value="1"/>
</dbReference>
<dbReference type="GO" id="GO:0016787">
    <property type="term" value="F:hydrolase activity"/>
    <property type="evidence" value="ECO:0007669"/>
    <property type="project" value="UniProtKB-KW"/>
</dbReference>
<evidence type="ECO:0000256" key="4">
    <source>
        <dbReference type="ARBA" id="ARBA00022840"/>
    </source>
</evidence>
<keyword evidence="2" id="KW-0378">Hydrolase</keyword>
<dbReference type="RefSeq" id="WP_163457124.1">
    <property type="nucleotide sequence ID" value="NZ_JAAGOH010000008.1"/>
</dbReference>
<dbReference type="Gene3D" id="1.20.272.40">
    <property type="match status" value="1"/>
</dbReference>
<evidence type="ECO:0000256" key="3">
    <source>
        <dbReference type="ARBA" id="ARBA00022806"/>
    </source>
</evidence>
<evidence type="ECO:0000256" key="1">
    <source>
        <dbReference type="ARBA" id="ARBA00022741"/>
    </source>
</evidence>
<keyword evidence="8" id="KW-1185">Reference proteome</keyword>
<gene>
    <name evidence="7" type="ORF">G3A44_08720</name>
</gene>
<dbReference type="PROSITE" id="PS51192">
    <property type="entry name" value="HELICASE_ATP_BIND_1"/>
    <property type="match status" value="1"/>
</dbReference>
<dbReference type="Pfam" id="PF22527">
    <property type="entry name" value="DEXQc_Suv3"/>
    <property type="match status" value="1"/>
</dbReference>
<keyword evidence="3 7" id="KW-0347">Helicase</keyword>
<reference evidence="7 8" key="1">
    <citation type="submission" date="2020-02" db="EMBL/GenBank/DDBJ databases">
        <title>Ideonella bacterium strain TBM-1.</title>
        <authorList>
            <person name="Chen W.-M."/>
        </authorList>
    </citation>
    <scope>NUCLEOTIDE SEQUENCE [LARGE SCALE GENOMIC DNA]</scope>
    <source>
        <strain evidence="7 8">TBM-1</strain>
    </source>
</reference>
<dbReference type="PANTHER" id="PTHR12131">
    <property type="entry name" value="ATP-DEPENDENT RNA AND DNA HELICASE"/>
    <property type="match status" value="1"/>
</dbReference>
<evidence type="ECO:0000313" key="8">
    <source>
        <dbReference type="Proteomes" id="UP000484255"/>
    </source>
</evidence>
<accession>A0A7C9PH60</accession>
<organism evidence="7 8">
    <name type="scientific">Ideonella livida</name>
    <dbReference type="NCBI Taxonomy" id="2707176"/>
    <lineage>
        <taxon>Bacteria</taxon>
        <taxon>Pseudomonadati</taxon>
        <taxon>Pseudomonadota</taxon>
        <taxon>Betaproteobacteria</taxon>
        <taxon>Burkholderiales</taxon>
        <taxon>Sphaerotilaceae</taxon>
        <taxon>Ideonella</taxon>
    </lineage>
</organism>
<dbReference type="Pfam" id="PF00271">
    <property type="entry name" value="Helicase_C"/>
    <property type="match status" value="1"/>
</dbReference>
<dbReference type="Proteomes" id="UP000484255">
    <property type="component" value="Unassembled WGS sequence"/>
</dbReference>
<dbReference type="PROSITE" id="PS51194">
    <property type="entry name" value="HELICASE_CTER"/>
    <property type="match status" value="1"/>
</dbReference>